<dbReference type="InterPro" id="IPR043132">
    <property type="entry name" value="BCAT-like_C"/>
</dbReference>
<comment type="pathway">
    <text evidence="4">Amino-acid biosynthesis; L-leucine biosynthesis; L-leucine from 3-methyl-2-oxobutanoate: step 4/4.</text>
</comment>
<evidence type="ECO:0000256" key="8">
    <source>
        <dbReference type="ARBA" id="ARBA00023304"/>
    </source>
</evidence>
<dbReference type="PANTHER" id="PTHR42743">
    <property type="entry name" value="AMINO-ACID AMINOTRANSFERASE"/>
    <property type="match status" value="1"/>
</dbReference>
<keyword evidence="12" id="KW-0614">Plasmid</keyword>
<comment type="similarity">
    <text evidence="5">Belongs to the class-IV pyridoxal-phosphate-dependent aminotransferase family.</text>
</comment>
<dbReference type="PANTHER" id="PTHR42743:SF11">
    <property type="entry name" value="AMINODEOXYCHORISMATE LYASE"/>
    <property type="match status" value="1"/>
</dbReference>
<comment type="pathway">
    <text evidence="3">Amino-acid biosynthesis; L-valine biosynthesis; L-valine from pyruvate: step 4/4.</text>
</comment>
<geneLocation type="plasmid" evidence="12 13">
    <name>pTT6-2</name>
</geneLocation>
<dbReference type="GO" id="GO:0008483">
    <property type="term" value="F:transaminase activity"/>
    <property type="evidence" value="ECO:0007669"/>
    <property type="project" value="UniProtKB-KW"/>
</dbReference>
<organism evidence="12 13">
    <name type="scientific">Skermanella cutis</name>
    <dbReference type="NCBI Taxonomy" id="2775420"/>
    <lineage>
        <taxon>Bacteria</taxon>
        <taxon>Pseudomonadati</taxon>
        <taxon>Pseudomonadota</taxon>
        <taxon>Alphaproteobacteria</taxon>
        <taxon>Rhodospirillales</taxon>
        <taxon>Azospirillaceae</taxon>
        <taxon>Skermanella</taxon>
    </lineage>
</organism>
<evidence type="ECO:0000313" key="13">
    <source>
        <dbReference type="Proteomes" id="UP000595197"/>
    </source>
</evidence>
<keyword evidence="8" id="KW-0100">Branched-chain amino acid biosynthesis</keyword>
<proteinExistence type="inferred from homology"/>
<evidence type="ECO:0000256" key="11">
    <source>
        <dbReference type="ARBA" id="ARBA00049229"/>
    </source>
</evidence>
<dbReference type="InterPro" id="IPR001544">
    <property type="entry name" value="Aminotrans_IV"/>
</dbReference>
<dbReference type="InterPro" id="IPR043131">
    <property type="entry name" value="BCAT-like_N"/>
</dbReference>
<keyword evidence="8" id="KW-0028">Amino-acid biosynthesis</keyword>
<comment type="pathway">
    <text evidence="2">Amino-acid biosynthesis; L-isoleucine biosynthesis; L-isoleucine from 2-oxobutanoate: step 4/4.</text>
</comment>
<gene>
    <name evidence="12" type="ORF">IGS68_33200</name>
</gene>
<comment type="catalytic activity">
    <reaction evidence="9">
        <text>L-valine + 2-oxoglutarate = 3-methyl-2-oxobutanoate + L-glutamate</text>
        <dbReference type="Rhea" id="RHEA:24813"/>
        <dbReference type="ChEBI" id="CHEBI:11851"/>
        <dbReference type="ChEBI" id="CHEBI:16810"/>
        <dbReference type="ChEBI" id="CHEBI:29985"/>
        <dbReference type="ChEBI" id="CHEBI:57762"/>
        <dbReference type="EC" id="2.6.1.42"/>
    </reaction>
</comment>
<comment type="catalytic activity">
    <reaction evidence="11">
        <text>L-leucine + 2-oxoglutarate = 4-methyl-2-oxopentanoate + L-glutamate</text>
        <dbReference type="Rhea" id="RHEA:18321"/>
        <dbReference type="ChEBI" id="CHEBI:16810"/>
        <dbReference type="ChEBI" id="CHEBI:17865"/>
        <dbReference type="ChEBI" id="CHEBI:29985"/>
        <dbReference type="ChEBI" id="CHEBI:57427"/>
        <dbReference type="EC" id="2.6.1.42"/>
    </reaction>
</comment>
<dbReference type="SUPFAM" id="SSF56752">
    <property type="entry name" value="D-aminoacid aminotransferase-like PLP-dependent enzymes"/>
    <property type="match status" value="1"/>
</dbReference>
<comment type="function">
    <text evidence="1">Acts on leucine, isoleucine and valine.</text>
</comment>
<dbReference type="Pfam" id="PF01063">
    <property type="entry name" value="Aminotran_4"/>
    <property type="match status" value="1"/>
</dbReference>
<evidence type="ECO:0000256" key="1">
    <source>
        <dbReference type="ARBA" id="ARBA00003109"/>
    </source>
</evidence>
<evidence type="ECO:0000256" key="10">
    <source>
        <dbReference type="ARBA" id="ARBA00048798"/>
    </source>
</evidence>
<reference evidence="12" key="1">
    <citation type="submission" date="2021-02" db="EMBL/GenBank/DDBJ databases">
        <title>Skermanella TT6 skin isolate.</title>
        <authorList>
            <person name="Lee K."/>
            <person name="Ganzorig M."/>
        </authorList>
    </citation>
    <scope>NUCLEOTIDE SEQUENCE</scope>
    <source>
        <strain evidence="12">TT6</strain>
    </source>
</reference>
<evidence type="ECO:0000256" key="4">
    <source>
        <dbReference type="ARBA" id="ARBA00005072"/>
    </source>
</evidence>
<comment type="catalytic activity">
    <reaction evidence="10">
        <text>L-isoleucine + 2-oxoglutarate = (S)-3-methyl-2-oxopentanoate + L-glutamate</text>
        <dbReference type="Rhea" id="RHEA:24801"/>
        <dbReference type="ChEBI" id="CHEBI:16810"/>
        <dbReference type="ChEBI" id="CHEBI:29985"/>
        <dbReference type="ChEBI" id="CHEBI:35146"/>
        <dbReference type="ChEBI" id="CHEBI:58045"/>
        <dbReference type="EC" id="2.6.1.42"/>
    </reaction>
</comment>
<protein>
    <recommendedName>
        <fullName evidence="7">Probable branched-chain-amino-acid aminotransferase</fullName>
        <ecNumber evidence="6">2.6.1.42</ecNumber>
    </recommendedName>
</protein>
<name>A0ABX7BGF5_9PROT</name>
<keyword evidence="12" id="KW-0808">Transferase</keyword>
<dbReference type="Proteomes" id="UP000595197">
    <property type="component" value="Plasmid pTT6-2"/>
</dbReference>
<dbReference type="EC" id="2.6.1.42" evidence="6"/>
<evidence type="ECO:0000256" key="7">
    <source>
        <dbReference type="ARBA" id="ARBA00014472"/>
    </source>
</evidence>
<evidence type="ECO:0000256" key="5">
    <source>
        <dbReference type="ARBA" id="ARBA00009320"/>
    </source>
</evidence>
<dbReference type="InterPro" id="IPR036038">
    <property type="entry name" value="Aminotransferase-like"/>
</dbReference>
<accession>A0ABX7BGF5</accession>
<keyword evidence="12" id="KW-0032">Aminotransferase</keyword>
<dbReference type="Gene3D" id="3.30.470.10">
    <property type="match status" value="1"/>
</dbReference>
<dbReference type="EMBL" id="CP067422">
    <property type="protein sequence ID" value="QQP93480.1"/>
    <property type="molecule type" value="Genomic_DNA"/>
</dbReference>
<sequence>MTEDSPSPYAAGAAYVDGRYMPVGQASIPLTDWGYRRSDVTYDVVGVWEGAFFRLDDHVRRFRASMDFLRMKPAESDDQIKEILERLVRLSGLRSAYVAMDCLRGVPAPGMPRHPAYARNYIAAFAVPWVSVAGADMCERGLHLMIAETRRIPPESVEPRVKNFHWGDLTRGQFEALDKGADFAVLLDADGNVTEGAGFNIFSITDGRVATPDRGALDGITRLSMIELCAELGIPCEVRPVSAAELRDADEIFACTTAGGVMPASRIDGRIMGNDRPGPISVLLRDRFWARRAEGWHATPIDYEKADPAIGVPAATG</sequence>
<evidence type="ECO:0000256" key="6">
    <source>
        <dbReference type="ARBA" id="ARBA00013053"/>
    </source>
</evidence>
<dbReference type="RefSeq" id="WP_201083076.1">
    <property type="nucleotide sequence ID" value="NZ_CP067422.1"/>
</dbReference>
<dbReference type="Gene3D" id="3.20.10.10">
    <property type="entry name" value="D-amino Acid Aminotransferase, subunit A, domain 2"/>
    <property type="match status" value="1"/>
</dbReference>
<evidence type="ECO:0000256" key="3">
    <source>
        <dbReference type="ARBA" id="ARBA00004931"/>
    </source>
</evidence>
<dbReference type="InterPro" id="IPR050571">
    <property type="entry name" value="Class-IV_PLP-Dep_Aminotrnsfr"/>
</dbReference>
<evidence type="ECO:0000313" key="12">
    <source>
        <dbReference type="EMBL" id="QQP93480.1"/>
    </source>
</evidence>
<keyword evidence="13" id="KW-1185">Reference proteome</keyword>
<evidence type="ECO:0000256" key="9">
    <source>
        <dbReference type="ARBA" id="ARBA00048212"/>
    </source>
</evidence>
<evidence type="ECO:0000256" key="2">
    <source>
        <dbReference type="ARBA" id="ARBA00004824"/>
    </source>
</evidence>